<evidence type="ECO:0000313" key="2">
    <source>
        <dbReference type="Proteomes" id="UP000016930"/>
    </source>
</evidence>
<dbReference type="AlphaFoldDB" id="M2Q882"/>
<proteinExistence type="predicted"/>
<reference evidence="1 2" key="1">
    <citation type="journal article" date="2012" name="Proc. Natl. Acad. Sci. U.S.A.">
        <title>Comparative genomics of Ceriporiopsis subvermispora and Phanerochaete chrysosporium provide insight into selective ligninolysis.</title>
        <authorList>
            <person name="Fernandez-Fueyo E."/>
            <person name="Ruiz-Duenas F.J."/>
            <person name="Ferreira P."/>
            <person name="Floudas D."/>
            <person name="Hibbett D.S."/>
            <person name="Canessa P."/>
            <person name="Larrondo L.F."/>
            <person name="James T.Y."/>
            <person name="Seelenfreund D."/>
            <person name="Lobos S."/>
            <person name="Polanco R."/>
            <person name="Tello M."/>
            <person name="Honda Y."/>
            <person name="Watanabe T."/>
            <person name="Watanabe T."/>
            <person name="Ryu J.S."/>
            <person name="Kubicek C.P."/>
            <person name="Schmoll M."/>
            <person name="Gaskell J."/>
            <person name="Hammel K.E."/>
            <person name="St John F.J."/>
            <person name="Vanden Wymelenberg A."/>
            <person name="Sabat G."/>
            <person name="Splinter BonDurant S."/>
            <person name="Syed K."/>
            <person name="Yadav J.S."/>
            <person name="Doddapaneni H."/>
            <person name="Subramanian V."/>
            <person name="Lavin J.L."/>
            <person name="Oguiza J.A."/>
            <person name="Perez G."/>
            <person name="Pisabarro A.G."/>
            <person name="Ramirez L."/>
            <person name="Santoyo F."/>
            <person name="Master E."/>
            <person name="Coutinho P.M."/>
            <person name="Henrissat B."/>
            <person name="Lombard V."/>
            <person name="Magnuson J.K."/>
            <person name="Kuees U."/>
            <person name="Hori C."/>
            <person name="Igarashi K."/>
            <person name="Samejima M."/>
            <person name="Held B.W."/>
            <person name="Barry K.W."/>
            <person name="LaButti K.M."/>
            <person name="Lapidus A."/>
            <person name="Lindquist E.A."/>
            <person name="Lucas S.M."/>
            <person name="Riley R."/>
            <person name="Salamov A.A."/>
            <person name="Hoffmeister D."/>
            <person name="Schwenk D."/>
            <person name="Hadar Y."/>
            <person name="Yarden O."/>
            <person name="de Vries R.P."/>
            <person name="Wiebenga A."/>
            <person name="Stenlid J."/>
            <person name="Eastwood D."/>
            <person name="Grigoriev I.V."/>
            <person name="Berka R.M."/>
            <person name="Blanchette R.A."/>
            <person name="Kersten P."/>
            <person name="Martinez A.T."/>
            <person name="Vicuna R."/>
            <person name="Cullen D."/>
        </authorList>
    </citation>
    <scope>NUCLEOTIDE SEQUENCE [LARGE SCALE GENOMIC DNA]</scope>
    <source>
        <strain evidence="1 2">B</strain>
    </source>
</reference>
<evidence type="ECO:0000313" key="1">
    <source>
        <dbReference type="EMBL" id="EMD33043.1"/>
    </source>
</evidence>
<gene>
    <name evidence="1" type="ORF">CERSUDRAFT_76752</name>
</gene>
<accession>M2Q882</accession>
<name>M2Q882_CERS8</name>
<sequence length="200" mass="22258">MVRARDIFKFGGHILLQELDLQRVLECAQAGQLKTREHIREELNCSGRWLQDFSESLLSVVHSVFPIASAHTSVITTASTAPDTSAVPSPAQALPASGTASASSHMQLTNVEHSAAGYRSLKCPERVTENDSIHGHAPDMGGIQLVLDQGFNITRQLLVFITYLFPYEKEHMDYTKLGQYRYDDAECVMTELRALRKPKD</sequence>
<dbReference type="Proteomes" id="UP000016930">
    <property type="component" value="Unassembled WGS sequence"/>
</dbReference>
<dbReference type="OrthoDB" id="2801552at2759"/>
<dbReference type="HOGENOM" id="CLU_1366090_0_0_1"/>
<keyword evidence="2" id="KW-1185">Reference proteome</keyword>
<protein>
    <submittedName>
        <fullName evidence="1">Uncharacterized protein</fullName>
    </submittedName>
</protein>
<organism evidence="1 2">
    <name type="scientific">Ceriporiopsis subvermispora (strain B)</name>
    <name type="common">White-rot fungus</name>
    <name type="synonym">Gelatoporia subvermispora</name>
    <dbReference type="NCBI Taxonomy" id="914234"/>
    <lineage>
        <taxon>Eukaryota</taxon>
        <taxon>Fungi</taxon>
        <taxon>Dikarya</taxon>
        <taxon>Basidiomycota</taxon>
        <taxon>Agaricomycotina</taxon>
        <taxon>Agaricomycetes</taxon>
        <taxon>Polyporales</taxon>
        <taxon>Gelatoporiaceae</taxon>
        <taxon>Gelatoporia</taxon>
    </lineage>
</organism>
<dbReference type="EMBL" id="KB445807">
    <property type="protein sequence ID" value="EMD33043.1"/>
    <property type="molecule type" value="Genomic_DNA"/>
</dbReference>